<feature type="domain" description="Type II secretion system protein GspF" evidence="6">
    <location>
        <begin position="69"/>
        <end position="187"/>
    </location>
</feature>
<evidence type="ECO:0000256" key="3">
    <source>
        <dbReference type="ARBA" id="ARBA00022692"/>
    </source>
</evidence>
<dbReference type="Proteomes" id="UP000334990">
    <property type="component" value="Unassembled WGS sequence"/>
</dbReference>
<evidence type="ECO:0000313" key="7">
    <source>
        <dbReference type="EMBL" id="GES02248.1"/>
    </source>
</evidence>
<evidence type="ECO:0000256" key="4">
    <source>
        <dbReference type="ARBA" id="ARBA00022989"/>
    </source>
</evidence>
<sequence>MGLIAVMLGGLAGWLWFGPTAASARVLVLLGGSPDRWIPRRLWFRRTRPGKEAAAWRSASIELCQGIVAELTAGRTPGDALARAISSIEVPDPAALNPVAAAARDGGDIAAALRRAAPPAGGEGLIRLASCWQVSVTVGGGLASLIERTGSSLREAEAHRQDVFAQLAGPRATARLLAFLPALGLLMAGGLGMQPFPFLFGTPAGFACLAIGLTLDATGLWWTNRLVRQAEAAGT</sequence>
<dbReference type="EMBL" id="BLAD01000056">
    <property type="protein sequence ID" value="GES02248.1"/>
    <property type="molecule type" value="Genomic_DNA"/>
</dbReference>
<dbReference type="Pfam" id="PF00482">
    <property type="entry name" value="T2SSF"/>
    <property type="match status" value="1"/>
</dbReference>
<gene>
    <name evidence="7" type="ORF">Acor_43130</name>
</gene>
<keyword evidence="4" id="KW-1133">Transmembrane helix</keyword>
<keyword evidence="5" id="KW-0472">Membrane</keyword>
<evidence type="ECO:0000313" key="8">
    <source>
        <dbReference type="Proteomes" id="UP000334990"/>
    </source>
</evidence>
<name>A0A5M3W6N3_9ACTN</name>
<evidence type="ECO:0000256" key="1">
    <source>
        <dbReference type="ARBA" id="ARBA00004651"/>
    </source>
</evidence>
<organism evidence="7 8">
    <name type="scientific">Acrocarpospora corrugata</name>
    <dbReference type="NCBI Taxonomy" id="35763"/>
    <lineage>
        <taxon>Bacteria</taxon>
        <taxon>Bacillati</taxon>
        <taxon>Actinomycetota</taxon>
        <taxon>Actinomycetes</taxon>
        <taxon>Streptosporangiales</taxon>
        <taxon>Streptosporangiaceae</taxon>
        <taxon>Acrocarpospora</taxon>
    </lineage>
</organism>
<dbReference type="AlphaFoldDB" id="A0A5M3W6N3"/>
<keyword evidence="8" id="KW-1185">Reference proteome</keyword>
<keyword evidence="3" id="KW-0812">Transmembrane</keyword>
<dbReference type="GO" id="GO:0005886">
    <property type="term" value="C:plasma membrane"/>
    <property type="evidence" value="ECO:0007669"/>
    <property type="project" value="UniProtKB-SubCell"/>
</dbReference>
<dbReference type="PANTHER" id="PTHR35007:SF4">
    <property type="entry name" value="CONSERVED TRANSMEMBRANE PROTEIN-RELATED"/>
    <property type="match status" value="1"/>
</dbReference>
<dbReference type="InterPro" id="IPR018076">
    <property type="entry name" value="T2SS_GspF_dom"/>
</dbReference>
<dbReference type="PANTHER" id="PTHR35007">
    <property type="entry name" value="INTEGRAL MEMBRANE PROTEIN-RELATED"/>
    <property type="match status" value="1"/>
</dbReference>
<protein>
    <recommendedName>
        <fullName evidence="6">Type II secretion system protein GspF domain-containing protein</fullName>
    </recommendedName>
</protein>
<comment type="caution">
    <text evidence="7">The sequence shown here is derived from an EMBL/GenBank/DDBJ whole genome shotgun (WGS) entry which is preliminary data.</text>
</comment>
<evidence type="ECO:0000256" key="2">
    <source>
        <dbReference type="ARBA" id="ARBA00022475"/>
    </source>
</evidence>
<proteinExistence type="predicted"/>
<keyword evidence="2" id="KW-1003">Cell membrane</keyword>
<evidence type="ECO:0000259" key="6">
    <source>
        <dbReference type="Pfam" id="PF00482"/>
    </source>
</evidence>
<evidence type="ECO:0000256" key="5">
    <source>
        <dbReference type="ARBA" id="ARBA00023136"/>
    </source>
</evidence>
<accession>A0A5M3W6N3</accession>
<comment type="subcellular location">
    <subcellularLocation>
        <location evidence="1">Cell membrane</location>
        <topology evidence="1">Multi-pass membrane protein</topology>
    </subcellularLocation>
</comment>
<reference evidence="7 8" key="1">
    <citation type="submission" date="2019-10" db="EMBL/GenBank/DDBJ databases">
        <title>Whole genome shotgun sequence of Acrocarpospora corrugata NBRC 13972.</title>
        <authorList>
            <person name="Ichikawa N."/>
            <person name="Kimura A."/>
            <person name="Kitahashi Y."/>
            <person name="Komaki H."/>
            <person name="Oguchi A."/>
        </authorList>
    </citation>
    <scope>NUCLEOTIDE SEQUENCE [LARGE SCALE GENOMIC DNA]</scope>
    <source>
        <strain evidence="7 8">NBRC 13972</strain>
    </source>
</reference>